<keyword evidence="1" id="KW-0812">Transmembrane</keyword>
<feature type="transmembrane region" description="Helical" evidence="1">
    <location>
        <begin position="268"/>
        <end position="285"/>
    </location>
</feature>
<feature type="transmembrane region" description="Helical" evidence="1">
    <location>
        <begin position="236"/>
        <end position="256"/>
    </location>
</feature>
<keyword evidence="3" id="KW-1185">Reference proteome</keyword>
<evidence type="ECO:0000313" key="3">
    <source>
        <dbReference type="Proteomes" id="UP000054107"/>
    </source>
</evidence>
<dbReference type="EMBL" id="LN722152">
    <property type="protein sequence ID" value="CEP09633.1"/>
    <property type="molecule type" value="Genomic_DNA"/>
</dbReference>
<proteinExistence type="predicted"/>
<dbReference type="OrthoDB" id="2274850at2759"/>
<accession>A0A0B7N2L1</accession>
<keyword evidence="1" id="KW-1133">Transmembrane helix</keyword>
<protein>
    <submittedName>
        <fullName evidence="2">Uncharacterized protein</fullName>
    </submittedName>
</protein>
<organism evidence="2 3">
    <name type="scientific">Parasitella parasitica</name>
    <dbReference type="NCBI Taxonomy" id="35722"/>
    <lineage>
        <taxon>Eukaryota</taxon>
        <taxon>Fungi</taxon>
        <taxon>Fungi incertae sedis</taxon>
        <taxon>Mucoromycota</taxon>
        <taxon>Mucoromycotina</taxon>
        <taxon>Mucoromycetes</taxon>
        <taxon>Mucorales</taxon>
        <taxon>Mucorineae</taxon>
        <taxon>Mucoraceae</taxon>
        <taxon>Parasitella</taxon>
    </lineage>
</organism>
<gene>
    <name evidence="2" type="primary">PARPA_03183.1 scaffold 7172</name>
</gene>
<sequence>MLWTVSIKFLFSTKGFIYISMIISLIWLLKEYPEWRQGKRAALSAASTHPTPLREHEKQKDCNDTATVDTQDINKATKKATHSFPSKNTLEKVSLTHYMLVTPFAALYIVGRAIVDTIRYSLYYLIWACERALPRLDDWLFEFVTVAIPKALASTKSWWTEQGRPAWTRCYAYAQQRIVPSTVHSIEVIFVGCYNGICAMQRVTMEFMTAWRRFVDRHDWHQLFMDLSDIAHKTCWIPAAWITARVIILCRIIWVGARAMAISIAEDIKWVCLVAIPVVYGYAASTRFAQVGYRGLAAAAEGARWGFVCVNDYLLAPTIGRFLTFFIRSIDSLILLLQQRTIHETMARPYRLVAPHIVWMLADCVVIINSLHVAGCLVYSELLQPACKLFMEHVMPHLTIVYTTAATSLAKWYNVHFYPAWLAIYPYLNAPLLWMHTNLTLPVCRQAYHVVASMINYITQHLSAQLWNLCAKITVITSAYAQSVYSFIQLCLLKQAPALTSLVQSFYETVIQVCDWNALHQEIGATVSFAYNWVSNQANLAYSSLERSLNNWADEQQSYVPDVLVHVYRQCDEE</sequence>
<dbReference type="Proteomes" id="UP000054107">
    <property type="component" value="Unassembled WGS sequence"/>
</dbReference>
<dbReference type="AlphaFoldDB" id="A0A0B7N2L1"/>
<feature type="transmembrane region" description="Helical" evidence="1">
    <location>
        <begin position="95"/>
        <end position="115"/>
    </location>
</feature>
<reference evidence="2 3" key="1">
    <citation type="submission" date="2014-09" db="EMBL/GenBank/DDBJ databases">
        <authorList>
            <person name="Ellenberger Sabrina"/>
        </authorList>
    </citation>
    <scope>NUCLEOTIDE SEQUENCE [LARGE SCALE GENOMIC DNA]</scope>
    <source>
        <strain evidence="2 3">CBS 412.66</strain>
    </source>
</reference>
<name>A0A0B7N2L1_9FUNG</name>
<evidence type="ECO:0000256" key="1">
    <source>
        <dbReference type="SAM" id="Phobius"/>
    </source>
</evidence>
<keyword evidence="1" id="KW-0472">Membrane</keyword>
<evidence type="ECO:0000313" key="2">
    <source>
        <dbReference type="EMBL" id="CEP09633.1"/>
    </source>
</evidence>
<feature type="transmembrane region" description="Helical" evidence="1">
    <location>
        <begin position="6"/>
        <end position="29"/>
    </location>
</feature>